<dbReference type="RefSeq" id="XP_067060407.1">
    <property type="nucleotide sequence ID" value="XM_067204855.1"/>
</dbReference>
<feature type="region of interest" description="Disordered" evidence="1">
    <location>
        <begin position="281"/>
        <end position="378"/>
    </location>
</feature>
<feature type="region of interest" description="Disordered" evidence="1">
    <location>
        <begin position="84"/>
        <end position="113"/>
    </location>
</feature>
<feature type="compositionally biased region" description="Low complexity" evidence="1">
    <location>
        <begin position="344"/>
        <end position="353"/>
    </location>
</feature>
<gene>
    <name evidence="2" type="ORF">LSCM4_02835</name>
</gene>
<evidence type="ECO:0000256" key="1">
    <source>
        <dbReference type="SAM" id="MobiDB-lite"/>
    </source>
</evidence>
<feature type="compositionally biased region" description="Basic and acidic residues" evidence="1">
    <location>
        <begin position="89"/>
        <end position="101"/>
    </location>
</feature>
<feature type="compositionally biased region" description="Polar residues" evidence="1">
    <location>
        <begin position="282"/>
        <end position="293"/>
    </location>
</feature>
<sequence>MSDAFANRMSAMRARLSSLSRTVEQQEQEQLLQQRASGHGCSVEETTGSAAARPAAAKSVPPVWTPPFPVPMSSPITNMYPLPRTNGISERDPNQLRDPPKRSALPAHHCSGDMTSASITRTRAAEPAPCLNAMLQLARHHATTSPPEATVNKDAVPLTSAPLSQVPRVPAALSPTTSSAKTPPRTTDSSHLPRVPGGVTGLHSYSFQERCPSPRRLTASLEASGLASVFPDEEGRTPYKRAHNVTGITAGHAAANVSTNSDEAMPFDAFRVVQERLRQKIKQLTTPSSQRTAPPSMGGTLAELKPCTGATAHQRALSSRESQASHGARGFDDSSPSPRPPPGTRAGTATPTRSPDEHDAMSCGTPPPPSAPSCYQHGKGNVSIEVEVFPPTRESTNENASRTCPCTNRALYDRVEDRDAATVIAGELHGSQGRAPSLKAEAVSVAHEVYSDPTARGVGVSRMPSSAARSKPTAAAQRSGSHEFRRQPEGAIAESAHGDRGKSGPPTIGTPHGVASAPRRSVSMSAARYCATRERSRSAARASYRSVPQTAARSKPISLNVEATILCAVTGAELFALLRMRGLITSEGNTEEHRLPPCRSHRLYVTPEEHRQLKLLRQSLHSLAAEEQRQDIPSYQRVTVSARSRNAEFVSPPPVSRYMDV</sequence>
<reference evidence="3" key="2">
    <citation type="journal article" date="2021" name="Sci. Data">
        <title>Chromosome-scale genome sequencing, assembly and annotation of six genomes from subfamily Leishmaniinae.</title>
        <authorList>
            <person name="Almutairi H."/>
            <person name="Urbaniak M.D."/>
            <person name="Bates M.D."/>
            <person name="Jariyapan N."/>
            <person name="Kwakye-Nuako G."/>
            <person name="Thomaz Soccol V."/>
            <person name="Al-Salem W.S."/>
            <person name="Dillon R.J."/>
            <person name="Bates P.A."/>
            <person name="Gatherer D."/>
        </authorList>
    </citation>
    <scope>NUCLEOTIDE SEQUENCE [LARGE SCALE GENOMIC DNA]</scope>
</reference>
<evidence type="ECO:0000313" key="3">
    <source>
        <dbReference type="Proteomes" id="UP000674143"/>
    </source>
</evidence>
<dbReference type="Proteomes" id="UP000674143">
    <property type="component" value="Unassembled WGS sequence"/>
</dbReference>
<dbReference type="KEGG" id="loi:92358789"/>
<dbReference type="GeneID" id="92358789"/>
<feature type="compositionally biased region" description="Polar residues" evidence="1">
    <location>
        <begin position="174"/>
        <end position="190"/>
    </location>
</feature>
<feature type="compositionally biased region" description="Low complexity" evidence="1">
    <location>
        <begin position="50"/>
        <end position="59"/>
    </location>
</feature>
<protein>
    <submittedName>
        <fullName evidence="2">Uncharacterized protein</fullName>
    </submittedName>
</protein>
<dbReference type="EMBL" id="JAFHLR010000032">
    <property type="protein sequence ID" value="KAG5470141.1"/>
    <property type="molecule type" value="Genomic_DNA"/>
</dbReference>
<name>A0A836H3E6_9TRYP</name>
<keyword evidence="3" id="KW-1185">Reference proteome</keyword>
<feature type="region of interest" description="Disordered" evidence="1">
    <location>
        <begin position="455"/>
        <end position="530"/>
    </location>
</feature>
<reference evidence="3" key="1">
    <citation type="journal article" date="2021" name="Microbiol. Resour. Announc.">
        <title>LGAAP: Leishmaniinae Genome Assembly and Annotation Pipeline.</title>
        <authorList>
            <person name="Almutairi H."/>
            <person name="Urbaniak M.D."/>
            <person name="Bates M.D."/>
            <person name="Jariyapan N."/>
            <person name="Kwakye-Nuako G."/>
            <person name="Thomaz-Soccol V."/>
            <person name="Al-Salem W.S."/>
            <person name="Dillon R.J."/>
            <person name="Bates P.A."/>
            <person name="Gatherer D."/>
        </authorList>
    </citation>
    <scope>NUCLEOTIDE SEQUENCE [LARGE SCALE GENOMIC DNA]</scope>
</reference>
<feature type="compositionally biased region" description="Polar residues" evidence="1">
    <location>
        <begin position="316"/>
        <end position="325"/>
    </location>
</feature>
<feature type="region of interest" description="Disordered" evidence="1">
    <location>
        <begin position="161"/>
        <end position="206"/>
    </location>
</feature>
<comment type="caution">
    <text evidence="2">The sequence shown here is derived from an EMBL/GenBank/DDBJ whole genome shotgun (WGS) entry which is preliminary data.</text>
</comment>
<dbReference type="AlphaFoldDB" id="A0A836H3E6"/>
<evidence type="ECO:0000313" key="2">
    <source>
        <dbReference type="EMBL" id="KAG5470141.1"/>
    </source>
</evidence>
<feature type="region of interest" description="Disordered" evidence="1">
    <location>
        <begin position="15"/>
        <end position="59"/>
    </location>
</feature>
<accession>A0A836H3E6</accession>
<organism evidence="2 3">
    <name type="scientific">Leishmania orientalis</name>
    <dbReference type="NCBI Taxonomy" id="2249476"/>
    <lineage>
        <taxon>Eukaryota</taxon>
        <taxon>Discoba</taxon>
        <taxon>Euglenozoa</taxon>
        <taxon>Kinetoplastea</taxon>
        <taxon>Metakinetoplastina</taxon>
        <taxon>Trypanosomatida</taxon>
        <taxon>Trypanosomatidae</taxon>
        <taxon>Leishmaniinae</taxon>
        <taxon>Leishmania</taxon>
    </lineage>
</organism>
<proteinExistence type="predicted"/>